<organism evidence="1 2">
    <name type="scientific">Nicotiana sylvestris</name>
    <name type="common">Wood tobacco</name>
    <name type="synonym">South American tobacco</name>
    <dbReference type="NCBI Taxonomy" id="4096"/>
    <lineage>
        <taxon>Eukaryota</taxon>
        <taxon>Viridiplantae</taxon>
        <taxon>Streptophyta</taxon>
        <taxon>Embryophyta</taxon>
        <taxon>Tracheophyta</taxon>
        <taxon>Spermatophyta</taxon>
        <taxon>Magnoliopsida</taxon>
        <taxon>eudicotyledons</taxon>
        <taxon>Gunneridae</taxon>
        <taxon>Pentapetalae</taxon>
        <taxon>asterids</taxon>
        <taxon>lamiids</taxon>
        <taxon>Solanales</taxon>
        <taxon>Solanaceae</taxon>
        <taxon>Nicotianoideae</taxon>
        <taxon>Nicotianeae</taxon>
        <taxon>Nicotiana</taxon>
    </lineage>
</organism>
<reference evidence="1" key="1">
    <citation type="journal article" date="2013" name="Genome Biol.">
        <title>Reference genomes and transcriptomes of Nicotiana sylvestris and Nicotiana tomentosiformis.</title>
        <authorList>
            <person name="Sierro N."/>
            <person name="Battey J.N."/>
            <person name="Ouadi S."/>
            <person name="Bovet L."/>
            <person name="Goepfert S."/>
            <person name="Bakaher N."/>
            <person name="Peitsch M.C."/>
            <person name="Ivanov N.V."/>
        </authorList>
    </citation>
    <scope>NUCLEOTIDE SEQUENCE [LARGE SCALE GENOMIC DNA]</scope>
</reference>
<name>A0A1U7VYA2_NICSY</name>
<dbReference type="AlphaFoldDB" id="A0A1U7VYA2"/>
<keyword evidence="1" id="KW-1185">Reference proteome</keyword>
<dbReference type="eggNOG" id="ENOG502R5PS">
    <property type="taxonomic scope" value="Eukaryota"/>
</dbReference>
<evidence type="ECO:0000313" key="1">
    <source>
        <dbReference type="Proteomes" id="UP000189701"/>
    </source>
</evidence>
<dbReference type="PANTHER" id="PTHR37705:SF6">
    <property type="entry name" value="VARIABLE OUTER MEMBRANE PROTEIN"/>
    <property type="match status" value="1"/>
</dbReference>
<gene>
    <name evidence="2" type="primary">LOC104223091</name>
</gene>
<sequence>MAIQRLEICIEMVKMAIEFVTVFVEAVGTVICKDNSSSSSSSTLESNILPIPYVGLLP</sequence>
<evidence type="ECO:0000313" key="2">
    <source>
        <dbReference type="RefSeq" id="XP_009772747.1"/>
    </source>
</evidence>
<dbReference type="Proteomes" id="UP000189701">
    <property type="component" value="Unplaced"/>
</dbReference>
<reference evidence="2" key="2">
    <citation type="submission" date="2025-08" db="UniProtKB">
        <authorList>
            <consortium name="RefSeq"/>
        </authorList>
    </citation>
    <scope>IDENTIFICATION</scope>
    <source>
        <tissue evidence="2">Leaf</tissue>
    </source>
</reference>
<dbReference type="PANTHER" id="PTHR37705">
    <property type="entry name" value="BNAA08G11710D PROTEIN"/>
    <property type="match status" value="1"/>
</dbReference>
<dbReference type="RefSeq" id="XP_009772747.1">
    <property type="nucleotide sequence ID" value="XM_009774445.1"/>
</dbReference>
<proteinExistence type="predicted"/>
<accession>A0A1U7VYA2</accession>
<protein>
    <submittedName>
        <fullName evidence="2">Uncharacterized protein LOC104223091</fullName>
    </submittedName>
</protein>